<evidence type="ECO:0000313" key="3">
    <source>
        <dbReference type="EMBL" id="MBD3322934.1"/>
    </source>
</evidence>
<dbReference type="SUPFAM" id="SSF53448">
    <property type="entry name" value="Nucleotide-diphospho-sugar transferases"/>
    <property type="match status" value="1"/>
</dbReference>
<evidence type="ECO:0000259" key="2">
    <source>
        <dbReference type="Pfam" id="PF00685"/>
    </source>
</evidence>
<organism evidence="3 4">
    <name type="scientific">candidate division KSB3 bacterium</name>
    <dbReference type="NCBI Taxonomy" id="2044937"/>
    <lineage>
        <taxon>Bacteria</taxon>
        <taxon>candidate division KSB3</taxon>
    </lineage>
</organism>
<dbReference type="PANTHER" id="PTHR22916:SF3">
    <property type="entry name" value="UDP-GLCNAC:BETAGAL BETA-1,3-N-ACETYLGLUCOSAMINYLTRANSFERASE-LIKE PROTEIN 1"/>
    <property type="match status" value="1"/>
</dbReference>
<protein>
    <submittedName>
        <fullName evidence="3">Glycosyltransferase</fullName>
    </submittedName>
</protein>
<dbReference type="Proteomes" id="UP000649604">
    <property type="component" value="Unassembled WGS sequence"/>
</dbReference>
<comment type="caution">
    <text evidence="3">The sequence shown here is derived from an EMBL/GenBank/DDBJ whole genome shotgun (WGS) entry which is preliminary data.</text>
</comment>
<dbReference type="Pfam" id="PF00535">
    <property type="entry name" value="Glycos_transf_2"/>
    <property type="match status" value="1"/>
</dbReference>
<dbReference type="EMBL" id="WJJP01000001">
    <property type="protein sequence ID" value="MBD3322934.1"/>
    <property type="molecule type" value="Genomic_DNA"/>
</dbReference>
<dbReference type="InterPro" id="IPR027417">
    <property type="entry name" value="P-loop_NTPase"/>
</dbReference>
<evidence type="ECO:0000259" key="1">
    <source>
        <dbReference type="Pfam" id="PF00535"/>
    </source>
</evidence>
<dbReference type="GO" id="GO:0008146">
    <property type="term" value="F:sulfotransferase activity"/>
    <property type="evidence" value="ECO:0007669"/>
    <property type="project" value="InterPro"/>
</dbReference>
<proteinExistence type="predicted"/>
<dbReference type="Gene3D" id="3.40.50.300">
    <property type="entry name" value="P-loop containing nucleotide triphosphate hydrolases"/>
    <property type="match status" value="1"/>
</dbReference>
<gene>
    <name evidence="3" type="ORF">GF339_00020</name>
</gene>
<feature type="domain" description="Glycosyltransferase 2-like" evidence="1">
    <location>
        <begin position="9"/>
        <end position="158"/>
    </location>
</feature>
<dbReference type="AlphaFoldDB" id="A0A9D5Q3S2"/>
<sequence length="603" mass="71435">MTSNSPLVSVIIPVYNRKHLVVETLESLISQTYQHWEAIVVDDCSEDDSYSVVEQISTREHRIKLFKRHRAPKGAPTCRNIGIEKSGGDYIMFLDSDDLLVETCLEERVERMTLHSQCDFLVFQSILFKNTPMDWNRLPNILEKNTCDLDRFLNVDYPWNISAMFIKKPFLIKNDIHFQEGLICHQDLEFGIKMIVVNSHYKKFDEIQDVYIRMENSDKLSNKQQTFEYLTGKIDFINTVMDTLHQKNALNNYYNKKIFNLSVYYMTIFLKHKHYMLFLKMLHLLYKRNITTEYFTTFIGVHFYCLKRKYTLFEKLSNTFFRTINHSFAYKNIPPLDSTLAKYHINYIKILSKSNHEKILVIGYPQSGNMWACLLLNYIVGGEFFDMDNSAYTRDAISERRKNGSSFVQPAMKADTYVLKTHQQIDTIEHLSEYFKIICVVRDPKDIIISYYYFHYYFLPYKKNGRSVIPEYDTREEGKHLEATIDFVIREWKTFMNACINTNNVLYVKYEQLHTTPHETIARCLEDIEISHKSEIIDEAIRVYDFRNISGRKKGKEEKHSFFRKGVVGDYKNYLSQKQIEKIHVALHSELLKFGYLHDSTSH</sequence>
<dbReference type="PANTHER" id="PTHR22916">
    <property type="entry name" value="GLYCOSYLTRANSFERASE"/>
    <property type="match status" value="1"/>
</dbReference>
<reference evidence="3" key="1">
    <citation type="submission" date="2019-11" db="EMBL/GenBank/DDBJ databases">
        <title>Microbial mats filling the niche in hypersaline microbial mats.</title>
        <authorList>
            <person name="Wong H.L."/>
            <person name="Macleod F.I."/>
            <person name="White R.A. III"/>
            <person name="Burns B.P."/>
        </authorList>
    </citation>
    <scope>NUCLEOTIDE SEQUENCE</scope>
    <source>
        <strain evidence="3">Rbin_158</strain>
    </source>
</reference>
<dbReference type="InterPro" id="IPR029044">
    <property type="entry name" value="Nucleotide-diphossugar_trans"/>
</dbReference>
<dbReference type="CDD" id="cd00761">
    <property type="entry name" value="Glyco_tranf_GTA_type"/>
    <property type="match status" value="1"/>
</dbReference>
<dbReference type="InterPro" id="IPR000863">
    <property type="entry name" value="Sulfotransferase_dom"/>
</dbReference>
<dbReference type="InterPro" id="IPR001173">
    <property type="entry name" value="Glyco_trans_2-like"/>
</dbReference>
<dbReference type="Gene3D" id="3.90.550.10">
    <property type="entry name" value="Spore Coat Polysaccharide Biosynthesis Protein SpsA, Chain A"/>
    <property type="match status" value="1"/>
</dbReference>
<evidence type="ECO:0000313" key="4">
    <source>
        <dbReference type="Proteomes" id="UP000649604"/>
    </source>
</evidence>
<dbReference type="GO" id="GO:0016758">
    <property type="term" value="F:hexosyltransferase activity"/>
    <property type="evidence" value="ECO:0007669"/>
    <property type="project" value="UniProtKB-ARBA"/>
</dbReference>
<name>A0A9D5Q3S2_9BACT</name>
<feature type="domain" description="Sulfotransferase" evidence="2">
    <location>
        <begin position="357"/>
        <end position="591"/>
    </location>
</feature>
<dbReference type="SUPFAM" id="SSF52540">
    <property type="entry name" value="P-loop containing nucleoside triphosphate hydrolases"/>
    <property type="match status" value="1"/>
</dbReference>
<dbReference type="Pfam" id="PF00685">
    <property type="entry name" value="Sulfotransfer_1"/>
    <property type="match status" value="1"/>
</dbReference>
<accession>A0A9D5Q3S2</accession>